<dbReference type="Pfam" id="PF01841">
    <property type="entry name" value="Transglut_core"/>
    <property type="match status" value="1"/>
</dbReference>
<dbReference type="Gene3D" id="2.60.40.10">
    <property type="entry name" value="Immunoglobulins"/>
    <property type="match status" value="2"/>
</dbReference>
<dbReference type="InterPro" id="IPR001102">
    <property type="entry name" value="Transglutaminase_N"/>
</dbReference>
<dbReference type="Gene3D" id="3.90.260.10">
    <property type="entry name" value="Transglutaminase-like"/>
    <property type="match status" value="1"/>
</dbReference>
<feature type="active site" evidence="2">
    <location>
        <position position="251"/>
    </location>
</feature>
<feature type="active site" evidence="2">
    <location>
        <position position="337"/>
    </location>
</feature>
<dbReference type="Pfam" id="PF00868">
    <property type="entry name" value="Transglut_N"/>
    <property type="match status" value="1"/>
</dbReference>
<dbReference type="EMBL" id="GIBP01000981">
    <property type="protein sequence ID" value="NDV29950.1"/>
    <property type="molecule type" value="Transcribed_RNA"/>
</dbReference>
<dbReference type="PIRSF" id="PIRSF000459">
    <property type="entry name" value="TGM_EBP42"/>
    <property type="match status" value="1"/>
</dbReference>
<evidence type="ECO:0000259" key="3">
    <source>
        <dbReference type="SMART" id="SM00460"/>
    </source>
</evidence>
<dbReference type="AlphaFoldDB" id="A0A6B2KYY9"/>
<dbReference type="PANTHER" id="PTHR11590:SF81">
    <property type="entry name" value="PROTEIN-GLUTAMINE GAMMA-GLUTAMYLTRANSFERASE K-LIKE ISOFORM X4"/>
    <property type="match status" value="1"/>
</dbReference>
<feature type="domain" description="Transglutaminase-like" evidence="3">
    <location>
        <begin position="243"/>
        <end position="340"/>
    </location>
</feature>
<dbReference type="InterPro" id="IPR002931">
    <property type="entry name" value="Transglutaminase-like"/>
</dbReference>
<comment type="similarity">
    <text evidence="1">Belongs to the transglutaminase superfamily. Transglutaminase family.</text>
</comment>
<dbReference type="InterPro" id="IPR013783">
    <property type="entry name" value="Ig-like_fold"/>
</dbReference>
<dbReference type="SUPFAM" id="SSF49309">
    <property type="entry name" value="Transglutaminase, two C-terminal domains"/>
    <property type="match status" value="1"/>
</dbReference>
<dbReference type="PANTHER" id="PTHR11590">
    <property type="entry name" value="PROTEIN-GLUTAMINE GAMMA-GLUTAMYLTRANSFERASE"/>
    <property type="match status" value="1"/>
</dbReference>
<sequence length="677" mass="75260">MNEKQHHTSDYKVRNNISPNDPARMLVRRGQPFIIEIPSQTSYSFTLISFDPISLQKEVNTISIPLVTSPNSNSWGAVRESTTSGYKYTIYSPVNSQIGIFYWQLVDPSGTKTLLTNQLVVLFNPWNSADEVYYPAQSELSEYILNTQSIVWVGATGSASPLYWTYDQFHYSVLEVSLYFITKLSWAKRGNAALVSRHLSSWINVNDNGGLVWGRWQDPYTGGKNPTYWTGSLEIFQQYRKSQTGVKYGQCWVFGACLTTAARTLGIPSRTITNFDSAHEDQQSGPVRYLGKIDVFFDQNGAYIGMEGGSIWNFHVWCEFYFARSDVSSANGWQAVDGTPQELSDGFFQMGPASLANVKSRATTQQYDVDFVTSEVSALVYQWVQYNTGNQQNPDRPGFYLLYINKDGTGHQMSTKAVGANSVQYVTSLYKNTGFSAENGLPTTFALGKPIHQDENITFVIESPSYIQVGDNITLSVVSDCNVCDANGDYMLQIAVDIRMISYTGDPIAILERNIINLTLNGQETILPVVVPVGEYQEYLGMNRLIEFNMFAKLFHLGSFTGTFANKQGRVGFSNPPLVLFPLQPSNATMVYFDVLWHNPLDLTLHNGILRISGAYVAEQDLWVGVINPKGSVLINKIGIEIDSAPPGADITIFAKLLTDELSPVTGSIDMGPSPTL</sequence>
<evidence type="ECO:0000256" key="1">
    <source>
        <dbReference type="ARBA" id="ARBA00005968"/>
    </source>
</evidence>
<dbReference type="GO" id="GO:0003810">
    <property type="term" value="F:protein-glutamine gamma-glutamyltransferase activity"/>
    <property type="evidence" value="ECO:0007669"/>
    <property type="project" value="InterPro"/>
</dbReference>
<feature type="active site" evidence="2">
    <location>
        <position position="315"/>
    </location>
</feature>
<dbReference type="InterPro" id="IPR014756">
    <property type="entry name" value="Ig_E-set"/>
</dbReference>
<dbReference type="InterPro" id="IPR038765">
    <property type="entry name" value="Papain-like_cys_pep_sf"/>
</dbReference>
<evidence type="ECO:0000256" key="2">
    <source>
        <dbReference type="PIRSR" id="PIRSR000459-1"/>
    </source>
</evidence>
<proteinExistence type="inferred from homology"/>
<dbReference type="InterPro" id="IPR050779">
    <property type="entry name" value="Transglutaminase"/>
</dbReference>
<organism evidence="4">
    <name type="scientific">Arcella intermedia</name>
    <dbReference type="NCBI Taxonomy" id="1963864"/>
    <lineage>
        <taxon>Eukaryota</taxon>
        <taxon>Amoebozoa</taxon>
        <taxon>Tubulinea</taxon>
        <taxon>Elardia</taxon>
        <taxon>Arcellinida</taxon>
        <taxon>Sphaerothecina</taxon>
        <taxon>Arcellidae</taxon>
        <taxon>Arcella</taxon>
    </lineage>
</organism>
<evidence type="ECO:0000313" key="4">
    <source>
        <dbReference type="EMBL" id="NDV29950.1"/>
    </source>
</evidence>
<reference evidence="4" key="1">
    <citation type="journal article" date="2020" name="J. Eukaryot. Microbiol.">
        <title>De novo Sequencing, Assembly and Annotation of the Transcriptome for the Free-Living Testate Amoeba Arcella intermedia.</title>
        <authorList>
            <person name="Ribeiro G.M."/>
            <person name="Porfirio-Sousa A.L."/>
            <person name="Maurer-Alcala X.X."/>
            <person name="Katz L.A."/>
            <person name="Lahr D.J.G."/>
        </authorList>
    </citation>
    <scope>NUCLEOTIDE SEQUENCE</scope>
</reference>
<protein>
    <recommendedName>
        <fullName evidence="3">Transglutaminase-like domain-containing protein</fullName>
    </recommendedName>
</protein>
<name>A0A6B2KYY9_9EUKA</name>
<dbReference type="SMART" id="SM00460">
    <property type="entry name" value="TGc"/>
    <property type="match status" value="1"/>
</dbReference>
<dbReference type="InterPro" id="IPR036985">
    <property type="entry name" value="Transglutaminase-like_sf"/>
</dbReference>
<dbReference type="SUPFAM" id="SSF81296">
    <property type="entry name" value="E set domains"/>
    <property type="match status" value="1"/>
</dbReference>
<dbReference type="InterPro" id="IPR036238">
    <property type="entry name" value="Transglutaminase_C_sf"/>
</dbReference>
<dbReference type="SUPFAM" id="SSF54001">
    <property type="entry name" value="Cysteine proteinases"/>
    <property type="match status" value="1"/>
</dbReference>
<dbReference type="InterPro" id="IPR023608">
    <property type="entry name" value="Transglutaminase_animal"/>
</dbReference>
<accession>A0A6B2KYY9</accession>